<organism evidence="3 4">
    <name type="scientific">Rotaria magnacalcarata</name>
    <dbReference type="NCBI Taxonomy" id="392030"/>
    <lineage>
        <taxon>Eukaryota</taxon>
        <taxon>Metazoa</taxon>
        <taxon>Spiralia</taxon>
        <taxon>Gnathifera</taxon>
        <taxon>Rotifera</taxon>
        <taxon>Eurotatoria</taxon>
        <taxon>Bdelloidea</taxon>
        <taxon>Philodinida</taxon>
        <taxon>Philodinidae</taxon>
        <taxon>Rotaria</taxon>
    </lineage>
</organism>
<dbReference type="GO" id="GO:0034632">
    <property type="term" value="F:retinol transmembrane transporter activity"/>
    <property type="evidence" value="ECO:0007669"/>
    <property type="project" value="InterPro"/>
</dbReference>
<reference evidence="3" key="1">
    <citation type="submission" date="2021-02" db="EMBL/GenBank/DDBJ databases">
        <authorList>
            <person name="Nowell W R."/>
        </authorList>
    </citation>
    <scope>NUCLEOTIDE SEQUENCE</scope>
</reference>
<keyword evidence="1" id="KW-0812">Transmembrane</keyword>
<dbReference type="AlphaFoldDB" id="A0A8S3J4B3"/>
<accession>A0A8S3J4B3</accession>
<dbReference type="GO" id="GO:0038023">
    <property type="term" value="F:signaling receptor activity"/>
    <property type="evidence" value="ECO:0007669"/>
    <property type="project" value="InterPro"/>
</dbReference>
<feature type="transmembrane region" description="Helical" evidence="1">
    <location>
        <begin position="47"/>
        <end position="73"/>
    </location>
</feature>
<evidence type="ECO:0000313" key="2">
    <source>
        <dbReference type="EMBL" id="CAF5136422.1"/>
    </source>
</evidence>
<keyword evidence="1" id="KW-0472">Membrane</keyword>
<feature type="non-terminal residue" evidence="3">
    <location>
        <position position="246"/>
    </location>
</feature>
<dbReference type="Proteomes" id="UP000681720">
    <property type="component" value="Unassembled WGS sequence"/>
</dbReference>
<feature type="non-terminal residue" evidence="3">
    <location>
        <position position="1"/>
    </location>
</feature>
<gene>
    <name evidence="2" type="ORF">BYL167_LOCUS69394</name>
    <name evidence="3" type="ORF">GIL414_LOCUS79572</name>
</gene>
<sequence>RKIHTKNVNVDNLIDYEHESSGQNQFSESRIKKFFDTFYRWDDDFRFTTIATCTYTVAIVFLYYLACTFVFLYTSRTSGHISFIKSYIEYSANVEINDTFTLKGEIIASAILTTIIYGLQLFIGMQNYKKHKLQLYKGIYVDVPPATNFKRSSIASNSVHYSGFLVGYMAWGFVICFHLILIILIGVRILTFQIRQIELALAIIVPVLLIYLLKMLSMTSAGKFLFIQKLDNKLNLKSRKTYAIFV</sequence>
<proteinExistence type="predicted"/>
<keyword evidence="1" id="KW-1133">Transmembrane helix</keyword>
<protein>
    <submittedName>
        <fullName evidence="3">Uncharacterized protein</fullName>
    </submittedName>
</protein>
<dbReference type="Proteomes" id="UP000681967">
    <property type="component" value="Unassembled WGS sequence"/>
</dbReference>
<feature type="transmembrane region" description="Helical" evidence="1">
    <location>
        <begin position="168"/>
        <end position="187"/>
    </location>
</feature>
<evidence type="ECO:0000313" key="3">
    <source>
        <dbReference type="EMBL" id="CAF5210328.1"/>
    </source>
</evidence>
<feature type="transmembrane region" description="Helical" evidence="1">
    <location>
        <begin position="106"/>
        <end position="125"/>
    </location>
</feature>
<name>A0A8S3J4B3_9BILA</name>
<dbReference type="Pfam" id="PF14752">
    <property type="entry name" value="RBP_receptor"/>
    <property type="match status" value="1"/>
</dbReference>
<dbReference type="EMBL" id="CAJOBH010250198">
    <property type="protein sequence ID" value="CAF5136422.1"/>
    <property type="molecule type" value="Genomic_DNA"/>
</dbReference>
<evidence type="ECO:0000256" key="1">
    <source>
        <dbReference type="SAM" id="Phobius"/>
    </source>
</evidence>
<dbReference type="InterPro" id="IPR026612">
    <property type="entry name" value="STRA6-like"/>
</dbReference>
<comment type="caution">
    <text evidence="3">The sequence shown here is derived from an EMBL/GenBank/DDBJ whole genome shotgun (WGS) entry which is preliminary data.</text>
</comment>
<evidence type="ECO:0000313" key="4">
    <source>
        <dbReference type="Proteomes" id="UP000681720"/>
    </source>
</evidence>
<feature type="transmembrane region" description="Helical" evidence="1">
    <location>
        <begin position="199"/>
        <end position="216"/>
    </location>
</feature>
<dbReference type="EMBL" id="CAJOBJ010352633">
    <property type="protein sequence ID" value="CAF5210328.1"/>
    <property type="molecule type" value="Genomic_DNA"/>
</dbReference>